<evidence type="ECO:0000313" key="6">
    <source>
        <dbReference type="Proteomes" id="UP000237819"/>
    </source>
</evidence>
<dbReference type="SUPFAM" id="SSF52833">
    <property type="entry name" value="Thioredoxin-like"/>
    <property type="match status" value="1"/>
</dbReference>
<feature type="compositionally biased region" description="Polar residues" evidence="3">
    <location>
        <begin position="314"/>
        <end position="326"/>
    </location>
</feature>
<comment type="caution">
    <text evidence="5">The sequence shown here is derived from an EMBL/GenBank/DDBJ whole genome shotgun (WGS) entry which is preliminary data.</text>
</comment>
<accession>A0A2S8GJQ5</accession>
<evidence type="ECO:0000256" key="1">
    <source>
        <dbReference type="ARBA" id="ARBA00022729"/>
    </source>
</evidence>
<protein>
    <recommendedName>
        <fullName evidence="4">Thioredoxin domain-containing protein</fullName>
    </recommendedName>
</protein>
<sequence>MSDTNKDYWNWGTTLLAKGAEMRANCSIWTIVLLLLLSAGSVASAQDAMPWATDIESAKQLAAQKNQLVMVHFWAPNCPPCRMLDATLFRDPQFAAAIAQDYVPVKVNAAEETAIASKYGVDRWPQDVIILPSGQMIYRMVSRQEKDKDQYLSMLHGVAVKAAGMTQLASTSSTPDARPVSYPGEAPAAGSGYSRFGAPPAATETAAAPATESRFSTQPPASSYGQNNAAAPSAAPTQSRFAAQPPAADYSQNAAPAASPATTQSRFSTGGYGDMNNAAPAAAAASQTPQQPSGYAAGGPAPAGQPTAPTATQSRFAAQPSGSTYGQPSPMQQPPVQPTPQAQSRFASQPAAAPATTSQFASQPKPQPQIEAQPAGQSVAPTPQAPQQKPEFALDGFCPVTLAEKGNWQKGDARWGAVHQGKVYLFASAAEQRMFLASPDRFSPVLSGNDPVAYIDQGRLVDGNRSHGLTYNGVLYLFSSEQNLESFWASPQRYAAQVQQAMLRNSQQLR</sequence>
<evidence type="ECO:0000313" key="5">
    <source>
        <dbReference type="EMBL" id="PQO44656.1"/>
    </source>
</evidence>
<evidence type="ECO:0000256" key="3">
    <source>
        <dbReference type="SAM" id="MobiDB-lite"/>
    </source>
</evidence>
<dbReference type="Pfam" id="PF00085">
    <property type="entry name" value="Thioredoxin"/>
    <property type="match status" value="1"/>
</dbReference>
<name>A0A2S8GJQ5_9BACT</name>
<evidence type="ECO:0000256" key="2">
    <source>
        <dbReference type="ARBA" id="ARBA00023284"/>
    </source>
</evidence>
<evidence type="ECO:0000259" key="4">
    <source>
        <dbReference type="PROSITE" id="PS51352"/>
    </source>
</evidence>
<dbReference type="PANTHER" id="PTHR15337:SF11">
    <property type="entry name" value="THIOREDOXIN DOMAIN-CONTAINING PROTEIN"/>
    <property type="match status" value="1"/>
</dbReference>
<proteinExistence type="predicted"/>
<feature type="region of interest" description="Disordered" evidence="3">
    <location>
        <begin position="170"/>
        <end position="390"/>
    </location>
</feature>
<organism evidence="5 6">
    <name type="scientific">Blastopirellula marina</name>
    <dbReference type="NCBI Taxonomy" id="124"/>
    <lineage>
        <taxon>Bacteria</taxon>
        <taxon>Pseudomonadati</taxon>
        <taxon>Planctomycetota</taxon>
        <taxon>Planctomycetia</taxon>
        <taxon>Pirellulales</taxon>
        <taxon>Pirellulaceae</taxon>
        <taxon>Blastopirellula</taxon>
    </lineage>
</organism>
<feature type="compositionally biased region" description="Low complexity" evidence="3">
    <location>
        <begin position="278"/>
        <end position="313"/>
    </location>
</feature>
<dbReference type="InterPro" id="IPR051099">
    <property type="entry name" value="AGR/TXD"/>
</dbReference>
<dbReference type="PROSITE" id="PS00194">
    <property type="entry name" value="THIOREDOXIN_1"/>
    <property type="match status" value="1"/>
</dbReference>
<feature type="domain" description="Thioredoxin" evidence="4">
    <location>
        <begin position="37"/>
        <end position="160"/>
    </location>
</feature>
<feature type="compositionally biased region" description="Polar residues" evidence="3">
    <location>
        <begin position="213"/>
        <end position="241"/>
    </location>
</feature>
<feature type="compositionally biased region" description="Low complexity" evidence="3">
    <location>
        <begin position="251"/>
        <end position="264"/>
    </location>
</feature>
<feature type="compositionally biased region" description="Low complexity" evidence="3">
    <location>
        <begin position="198"/>
        <end position="212"/>
    </location>
</feature>
<dbReference type="PROSITE" id="PS51352">
    <property type="entry name" value="THIOREDOXIN_2"/>
    <property type="match status" value="1"/>
</dbReference>
<dbReference type="RefSeq" id="WP_105336830.1">
    <property type="nucleotide sequence ID" value="NZ_PUHZ01000018.1"/>
</dbReference>
<dbReference type="EMBL" id="PUHZ01000018">
    <property type="protein sequence ID" value="PQO44656.1"/>
    <property type="molecule type" value="Genomic_DNA"/>
</dbReference>
<dbReference type="InterPro" id="IPR017937">
    <property type="entry name" value="Thioredoxin_CS"/>
</dbReference>
<keyword evidence="2" id="KW-0676">Redox-active center</keyword>
<dbReference type="InterPro" id="IPR036249">
    <property type="entry name" value="Thioredoxin-like_sf"/>
</dbReference>
<dbReference type="InterPro" id="IPR013766">
    <property type="entry name" value="Thioredoxin_domain"/>
</dbReference>
<dbReference type="Gene3D" id="3.40.30.10">
    <property type="entry name" value="Glutaredoxin"/>
    <property type="match status" value="1"/>
</dbReference>
<reference evidence="5 6" key="1">
    <citation type="submission" date="2018-02" db="EMBL/GenBank/DDBJ databases">
        <title>Comparative genomes isolates from brazilian mangrove.</title>
        <authorList>
            <person name="Araujo J.E."/>
            <person name="Taketani R.G."/>
            <person name="Silva M.C.P."/>
            <person name="Loureco M.V."/>
            <person name="Andreote F.D."/>
        </authorList>
    </citation>
    <scope>NUCLEOTIDE SEQUENCE [LARGE SCALE GENOMIC DNA]</scope>
    <source>
        <strain evidence="5 6">Nap-Phe MGV</strain>
    </source>
</reference>
<dbReference type="PANTHER" id="PTHR15337">
    <property type="entry name" value="ANTERIOR GRADIENT PROTEIN-RELATED"/>
    <property type="match status" value="1"/>
</dbReference>
<dbReference type="AlphaFoldDB" id="A0A2S8GJQ5"/>
<gene>
    <name evidence="5" type="ORF">C5Y93_17970</name>
</gene>
<keyword evidence="1" id="KW-0732">Signal</keyword>
<dbReference type="CDD" id="cd02947">
    <property type="entry name" value="TRX_family"/>
    <property type="match status" value="1"/>
</dbReference>
<dbReference type="OrthoDB" id="244344at2"/>
<feature type="compositionally biased region" description="Low complexity" evidence="3">
    <location>
        <begin position="339"/>
        <end position="363"/>
    </location>
</feature>
<feature type="compositionally biased region" description="Polar residues" evidence="3">
    <location>
        <begin position="375"/>
        <end position="387"/>
    </location>
</feature>
<dbReference type="Proteomes" id="UP000237819">
    <property type="component" value="Unassembled WGS sequence"/>
</dbReference>